<evidence type="ECO:0000313" key="6">
    <source>
        <dbReference type="Proteomes" id="UP000241074"/>
    </source>
</evidence>
<protein>
    <submittedName>
        <fullName evidence="5">HlyD family secretion protein</fullName>
    </submittedName>
</protein>
<dbReference type="PANTHER" id="PTHR32347:SF23">
    <property type="entry name" value="BLL5650 PROTEIN"/>
    <property type="match status" value="1"/>
</dbReference>
<feature type="coiled-coil region" evidence="3">
    <location>
        <begin position="72"/>
        <end position="103"/>
    </location>
</feature>
<gene>
    <name evidence="5" type="ORF">C7S18_17085</name>
</gene>
<feature type="coiled-coil region" evidence="3">
    <location>
        <begin position="388"/>
        <end position="433"/>
    </location>
</feature>
<reference evidence="5 6" key="2">
    <citation type="submission" date="2018-03" db="EMBL/GenBank/DDBJ databases">
        <authorList>
            <person name="Keele B.F."/>
        </authorList>
    </citation>
    <scope>NUCLEOTIDE SEQUENCE [LARGE SCALE GENOMIC DNA]</scope>
    <source>
        <strain evidence="5 6">D13</strain>
    </source>
</reference>
<dbReference type="GO" id="GO:0030313">
    <property type="term" value="C:cell envelope"/>
    <property type="evidence" value="ECO:0007669"/>
    <property type="project" value="UniProtKB-SubCell"/>
</dbReference>
<dbReference type="Gene3D" id="2.40.30.170">
    <property type="match status" value="2"/>
</dbReference>
<feature type="chain" id="PRO_5015175932" evidence="4">
    <location>
        <begin position="21"/>
        <end position="626"/>
    </location>
</feature>
<dbReference type="InterPro" id="IPR050465">
    <property type="entry name" value="UPF0194_transport"/>
</dbReference>
<evidence type="ECO:0000256" key="1">
    <source>
        <dbReference type="ARBA" id="ARBA00004196"/>
    </source>
</evidence>
<keyword evidence="6" id="KW-1185">Reference proteome</keyword>
<organism evidence="5 6">
    <name type="scientific">Ahniella affigens</name>
    <dbReference type="NCBI Taxonomy" id="2021234"/>
    <lineage>
        <taxon>Bacteria</taxon>
        <taxon>Pseudomonadati</taxon>
        <taxon>Pseudomonadota</taxon>
        <taxon>Gammaproteobacteria</taxon>
        <taxon>Lysobacterales</taxon>
        <taxon>Rhodanobacteraceae</taxon>
        <taxon>Ahniella</taxon>
    </lineage>
</organism>
<dbReference type="Proteomes" id="UP000241074">
    <property type="component" value="Chromosome"/>
</dbReference>
<evidence type="ECO:0000256" key="3">
    <source>
        <dbReference type="SAM" id="Coils"/>
    </source>
</evidence>
<reference evidence="5 6" key="1">
    <citation type="submission" date="2018-03" db="EMBL/GenBank/DDBJ databases">
        <title>Ahniella affigens gen. nov., sp. nov., a gammaproteobacterium isolated from sandy soil near a stream.</title>
        <authorList>
            <person name="Ko Y."/>
            <person name="Kim J.-H."/>
        </authorList>
    </citation>
    <scope>NUCLEOTIDE SEQUENCE [LARGE SCALE GENOMIC DNA]</scope>
    <source>
        <strain evidence="5 6">D13</strain>
    </source>
</reference>
<feature type="coiled-coil region" evidence="3">
    <location>
        <begin position="137"/>
        <end position="196"/>
    </location>
</feature>
<dbReference type="EMBL" id="CP027860">
    <property type="protein sequence ID" value="AVP98791.1"/>
    <property type="molecule type" value="Genomic_DNA"/>
</dbReference>
<evidence type="ECO:0000256" key="4">
    <source>
        <dbReference type="SAM" id="SignalP"/>
    </source>
</evidence>
<sequence>MNTWHSLLIAGMVAAASLNAAERPFFATGVIIAEDAQPVICPQSNTNPVVLRTLAADGQSVKKGDVVLRIDAGSSAQQAEQLRTQIEQARARTNKEIADLEVKSIDAETAWVQGDALYRKAKIDGAIPREQLSALDADRYAGELARTERNLVQLEKAWNEAKAAVARKREDARLEIQKLEVQRVVAEAQLQSVEVKAERDGVFIAGFHPWHGRRFVTGESAQSGFIVGEIVTPGNLGIRAYALESDRVGFSVDKPVQLRIDAFPDAQFQSRIVRIAGAPEQRKAWGDGRYYTMVVALPDGIDLPLKPGMSALIAPATQTIPAAVDQSASREPLVLQGEIEAAESQSVAPPMIPNTWNFNIVMLTPEGTMVQPGMPIAKFDTAELGPSLAEKNAQLNEKQKMIEKLTLDHAEAAKQADLTVSEAEAKVEKTARKASQPESLIRRVDYSKFVIEREEAKTLFKIAAQKRAALARARLAEMALTRAEAGQLQAEITALSEGQQNLTVAAARAGMVIHQTGWNGDRFVTGSQVFVGQSVATVADTSTLRVRAQVPEAKSLQVKAGQAARIELSGSTVQLSGTISEVGRAYRAKSNNEPINVLDVMVTLDKPNEKLKPGASVRVFLAERKA</sequence>
<proteinExistence type="predicted"/>
<evidence type="ECO:0000313" key="5">
    <source>
        <dbReference type="EMBL" id="AVP98791.1"/>
    </source>
</evidence>
<evidence type="ECO:0000256" key="2">
    <source>
        <dbReference type="ARBA" id="ARBA00023054"/>
    </source>
</evidence>
<feature type="signal peptide" evidence="4">
    <location>
        <begin position="1"/>
        <end position="20"/>
    </location>
</feature>
<accession>A0A2P1PVB4</accession>
<dbReference type="PANTHER" id="PTHR32347">
    <property type="entry name" value="EFFLUX SYSTEM COMPONENT YKNX-RELATED"/>
    <property type="match status" value="1"/>
</dbReference>
<dbReference type="KEGG" id="xba:C7S18_17085"/>
<dbReference type="RefSeq" id="WP_106892710.1">
    <property type="nucleotide sequence ID" value="NZ_CP027860.1"/>
</dbReference>
<dbReference type="AlphaFoldDB" id="A0A2P1PVB4"/>
<name>A0A2P1PVB4_9GAMM</name>
<dbReference type="OrthoDB" id="9156101at2"/>
<comment type="subcellular location">
    <subcellularLocation>
        <location evidence="1">Cell envelope</location>
    </subcellularLocation>
</comment>
<keyword evidence="2 3" id="KW-0175">Coiled coil</keyword>
<keyword evidence="4" id="KW-0732">Signal</keyword>